<feature type="transmembrane region" description="Helical" evidence="7">
    <location>
        <begin position="92"/>
        <end position="113"/>
    </location>
</feature>
<feature type="transmembrane region" description="Helical" evidence="7">
    <location>
        <begin position="125"/>
        <end position="144"/>
    </location>
</feature>
<evidence type="ECO:0000256" key="3">
    <source>
        <dbReference type="ARBA" id="ARBA00022475"/>
    </source>
</evidence>
<name>A0A239ZVA8_9FIRM</name>
<comment type="similarity">
    <text evidence="2">Belongs to the EamA transporter family.</text>
</comment>
<evidence type="ECO:0000256" key="4">
    <source>
        <dbReference type="ARBA" id="ARBA00022692"/>
    </source>
</evidence>
<dbReference type="Pfam" id="PF00892">
    <property type="entry name" value="EamA"/>
    <property type="match status" value="1"/>
</dbReference>
<dbReference type="Proteomes" id="UP000214973">
    <property type="component" value="Chromosome 1"/>
</dbReference>
<dbReference type="InterPro" id="IPR050638">
    <property type="entry name" value="AA-Vitamin_Transporters"/>
</dbReference>
<feature type="transmembrane region" description="Helical" evidence="7">
    <location>
        <begin position="272"/>
        <end position="292"/>
    </location>
</feature>
<organism evidence="9 10">
    <name type="scientific">Veillonella rodentium</name>
    <dbReference type="NCBI Taxonomy" id="248315"/>
    <lineage>
        <taxon>Bacteria</taxon>
        <taxon>Bacillati</taxon>
        <taxon>Bacillota</taxon>
        <taxon>Negativicutes</taxon>
        <taxon>Veillonellales</taxon>
        <taxon>Veillonellaceae</taxon>
        <taxon>Veillonella</taxon>
    </lineage>
</organism>
<feature type="transmembrane region" description="Helical" evidence="7">
    <location>
        <begin position="69"/>
        <end position="86"/>
    </location>
</feature>
<feature type="transmembrane region" description="Helical" evidence="7">
    <location>
        <begin position="37"/>
        <end position="57"/>
    </location>
</feature>
<feature type="transmembrane region" description="Helical" evidence="7">
    <location>
        <begin position="182"/>
        <end position="203"/>
    </location>
</feature>
<keyword evidence="3" id="KW-1003">Cell membrane</keyword>
<keyword evidence="10" id="KW-1185">Reference proteome</keyword>
<sequence length="293" mass="32273">MSSSVKNIGLLAIFLATIFLSTKSIFAKLLYLHEITPIMILMYRAIISLPFFLVPLLKVDWKNTGIKQVMIYGVIGSFIYLSSSIADFIGLLFISASLERAILFTFPIYVFLLSKESSKITIVQIGLIFSTVIGLMFMFNPIVIGNIRDTLVGGGLVLLSAIFWAIFIIYSKHAVQMIGATAFTSAYMCISTIALVLIFMIFSKDVTPSFLLEDSVMVYLVLLALMCSIIPSYLLSYGVKVISATQTAIISALGPISTLVLDVIVLNHNITINEIIGTIIVTLSVTYLTRLYK</sequence>
<evidence type="ECO:0000259" key="8">
    <source>
        <dbReference type="Pfam" id="PF00892"/>
    </source>
</evidence>
<dbReference type="RefSeq" id="WP_095066557.1">
    <property type="nucleotide sequence ID" value="NZ_LT906470.1"/>
</dbReference>
<feature type="transmembrane region" description="Helical" evidence="7">
    <location>
        <begin position="215"/>
        <end position="235"/>
    </location>
</feature>
<reference evidence="9 10" key="1">
    <citation type="submission" date="2017-06" db="EMBL/GenBank/DDBJ databases">
        <authorList>
            <consortium name="Pathogen Informatics"/>
        </authorList>
    </citation>
    <scope>NUCLEOTIDE SEQUENCE [LARGE SCALE GENOMIC DNA]</scope>
    <source>
        <strain evidence="9 10">NCTC12018</strain>
    </source>
</reference>
<evidence type="ECO:0000256" key="7">
    <source>
        <dbReference type="SAM" id="Phobius"/>
    </source>
</evidence>
<protein>
    <submittedName>
        <fullName evidence="9">Predicted permease, DMT superfamily</fullName>
    </submittedName>
</protein>
<accession>A0A239ZVA8</accession>
<proteinExistence type="inferred from homology"/>
<dbReference type="PANTHER" id="PTHR32322:SF18">
    <property type="entry name" value="S-ADENOSYLMETHIONINE_S-ADENOSYLHOMOCYSTEINE TRANSPORTER"/>
    <property type="match status" value="1"/>
</dbReference>
<gene>
    <name evidence="9" type="ORF">SAMEA44547418_01769</name>
</gene>
<dbReference type="KEGG" id="vrm:44547418_01769"/>
<dbReference type="PANTHER" id="PTHR32322">
    <property type="entry name" value="INNER MEMBRANE TRANSPORTER"/>
    <property type="match status" value="1"/>
</dbReference>
<feature type="domain" description="EamA" evidence="8">
    <location>
        <begin position="155"/>
        <end position="288"/>
    </location>
</feature>
<evidence type="ECO:0000256" key="2">
    <source>
        <dbReference type="ARBA" id="ARBA00007362"/>
    </source>
</evidence>
<evidence type="ECO:0000313" key="10">
    <source>
        <dbReference type="Proteomes" id="UP000214973"/>
    </source>
</evidence>
<dbReference type="InterPro" id="IPR000620">
    <property type="entry name" value="EamA_dom"/>
</dbReference>
<feature type="transmembrane region" description="Helical" evidence="7">
    <location>
        <begin position="247"/>
        <end position="266"/>
    </location>
</feature>
<keyword evidence="5 7" id="KW-1133">Transmembrane helix</keyword>
<evidence type="ECO:0000313" key="9">
    <source>
        <dbReference type="EMBL" id="SNV75015.1"/>
    </source>
</evidence>
<dbReference type="GO" id="GO:0005886">
    <property type="term" value="C:plasma membrane"/>
    <property type="evidence" value="ECO:0007669"/>
    <property type="project" value="UniProtKB-SubCell"/>
</dbReference>
<evidence type="ECO:0000256" key="5">
    <source>
        <dbReference type="ARBA" id="ARBA00022989"/>
    </source>
</evidence>
<evidence type="ECO:0000256" key="6">
    <source>
        <dbReference type="ARBA" id="ARBA00023136"/>
    </source>
</evidence>
<dbReference type="InterPro" id="IPR037185">
    <property type="entry name" value="EmrE-like"/>
</dbReference>
<dbReference type="SUPFAM" id="SSF103481">
    <property type="entry name" value="Multidrug resistance efflux transporter EmrE"/>
    <property type="match status" value="1"/>
</dbReference>
<evidence type="ECO:0000256" key="1">
    <source>
        <dbReference type="ARBA" id="ARBA00004651"/>
    </source>
</evidence>
<keyword evidence="6 7" id="KW-0472">Membrane</keyword>
<dbReference type="AlphaFoldDB" id="A0A239ZVA8"/>
<keyword evidence="4 7" id="KW-0812">Transmembrane</keyword>
<comment type="subcellular location">
    <subcellularLocation>
        <location evidence="1">Cell membrane</location>
        <topology evidence="1">Multi-pass membrane protein</topology>
    </subcellularLocation>
</comment>
<dbReference type="EMBL" id="LT906470">
    <property type="protein sequence ID" value="SNV75015.1"/>
    <property type="molecule type" value="Genomic_DNA"/>
</dbReference>
<feature type="transmembrane region" description="Helical" evidence="7">
    <location>
        <begin position="150"/>
        <end position="170"/>
    </location>
</feature>